<proteinExistence type="predicted"/>
<reference evidence="3" key="1">
    <citation type="submission" date="2021-02" db="EMBL/GenBank/DDBJ databases">
        <authorList>
            <person name="Dougan E. K."/>
            <person name="Rhodes N."/>
            <person name="Thang M."/>
            <person name="Chan C."/>
        </authorList>
    </citation>
    <scope>NUCLEOTIDE SEQUENCE</scope>
</reference>
<keyword evidence="1" id="KW-0472">Membrane</keyword>
<accession>A0A812N1S5</accession>
<gene>
    <name evidence="3" type="ORF">SNAT2548_LOCUS14610</name>
</gene>
<keyword evidence="2" id="KW-0732">Signal</keyword>
<keyword evidence="1" id="KW-0812">Transmembrane</keyword>
<keyword evidence="4" id="KW-1185">Reference proteome</keyword>
<comment type="caution">
    <text evidence="3">The sequence shown here is derived from an EMBL/GenBank/DDBJ whole genome shotgun (WGS) entry which is preliminary data.</text>
</comment>
<name>A0A812N1S5_9DINO</name>
<protein>
    <submittedName>
        <fullName evidence="3">Uncharacterized protein</fullName>
    </submittedName>
</protein>
<dbReference type="Proteomes" id="UP000604046">
    <property type="component" value="Unassembled WGS sequence"/>
</dbReference>
<sequence>MLAAFLALSLGSVVGSPHPDREWECVRNRPCNIRLDAGNVTSDDLVLVLDEDRDSCPVCRRSSYGLCPWLSQDTGQDRTVMCEDGNFSSQWQCMADGHGDRLLCPVNMTMCAARLCGNGMDYCCESPHPNPELTCIHGGGRRTCPYVSMTEGLDLIMNETHGLMNPGIYTLCRCTEDNFKSGTAGELLGEAIVNGPSGSAMHQCISGHACPFVETNGYGLNLRTSLVQVTTVATCAHAIDTPAELRDNFRFAWQQDKARMHVRGEDTDEGRRWLAEQSPGVYKLCWCDNNTAGACESLSDFNVSAGLLSWRGPTKQDPRIVALGTNMDFQASGVWMTSASKVRIQKDCADPAGQVFYEATARKTIGAELFYNFGVLAEDRLPPGKYSLCWCEPAYDQTPPIECTDGTNFFTNITDIFVLCPAGQYSPNNGPCQSCALFWQEPGLWRSACVTAAQNLAMVVAIVICYLMGWTAFWFQVGFLVDRSGRCIGVSGRKVYIEDISSTLSKTGVGAAIITTVSPHQLSDRFGTFPIYFYNTGHYLLDRRPAAGHLYRARRIGPHRLELLDSKGVPVESADTSRGYFVLRLARSMVHSDALPRLPVVLVVPFLVLIPPPLLVIASLEYTIPFNYSGGVATALLGIFFTFPLARIVKYFLRRLPPITDSVKHFRRKVREQNPQPKACPKGPDRALTIYQIFQLMSEFEMYIRDRNLYYIDSNIVQPLTRHEKLSLAELLGPSRVAWFVSHYWGTRFKYTCDALRRHAENAVSGKDGMSWQDVSYWICAFSNNQYQILEELGTSHQESSFYLALHSPSVQGTCMILDERALPLTRSWCLFELLQTMSLEKKREDFQGLQFLTNTGVVNFGQATTEVAINIGKRLATLSLADADATQADDRDTIKSLVMKEMGSFDQIDKILRTHIKDALVVCKRFVEDGFNSLLVRLEETSVPISPENTCSQVS</sequence>
<evidence type="ECO:0000313" key="4">
    <source>
        <dbReference type="Proteomes" id="UP000604046"/>
    </source>
</evidence>
<feature type="transmembrane region" description="Helical" evidence="1">
    <location>
        <begin position="456"/>
        <end position="481"/>
    </location>
</feature>
<dbReference type="AlphaFoldDB" id="A0A812N1S5"/>
<feature type="transmembrane region" description="Helical" evidence="1">
    <location>
        <begin position="598"/>
        <end position="620"/>
    </location>
</feature>
<feature type="signal peptide" evidence="2">
    <location>
        <begin position="1"/>
        <end position="15"/>
    </location>
</feature>
<evidence type="ECO:0000256" key="1">
    <source>
        <dbReference type="SAM" id="Phobius"/>
    </source>
</evidence>
<dbReference type="EMBL" id="CAJNDS010001735">
    <property type="protein sequence ID" value="CAE7275376.1"/>
    <property type="molecule type" value="Genomic_DNA"/>
</dbReference>
<evidence type="ECO:0000256" key="2">
    <source>
        <dbReference type="SAM" id="SignalP"/>
    </source>
</evidence>
<keyword evidence="1" id="KW-1133">Transmembrane helix</keyword>
<dbReference type="OrthoDB" id="420543at2759"/>
<organism evidence="3 4">
    <name type="scientific">Symbiodinium natans</name>
    <dbReference type="NCBI Taxonomy" id="878477"/>
    <lineage>
        <taxon>Eukaryota</taxon>
        <taxon>Sar</taxon>
        <taxon>Alveolata</taxon>
        <taxon>Dinophyceae</taxon>
        <taxon>Suessiales</taxon>
        <taxon>Symbiodiniaceae</taxon>
        <taxon>Symbiodinium</taxon>
    </lineage>
</organism>
<evidence type="ECO:0000313" key="3">
    <source>
        <dbReference type="EMBL" id="CAE7275376.1"/>
    </source>
</evidence>
<feature type="transmembrane region" description="Helical" evidence="1">
    <location>
        <begin position="626"/>
        <end position="646"/>
    </location>
</feature>
<feature type="chain" id="PRO_5033053097" evidence="2">
    <location>
        <begin position="16"/>
        <end position="956"/>
    </location>
</feature>